<dbReference type="PANTHER" id="PTHR20861">
    <property type="entry name" value="HOMOSERINE/4-DIPHOSPHOCYTIDYL-2-C-METHYL-D-ERYTHRITOL KINASE"/>
    <property type="match status" value="1"/>
</dbReference>
<dbReference type="InterPro" id="IPR014721">
    <property type="entry name" value="Ribsml_uS5_D2-typ_fold_subgr"/>
</dbReference>
<dbReference type="EMBL" id="JADGKB010000010">
    <property type="protein sequence ID" value="KAJ3260675.1"/>
    <property type="molecule type" value="Genomic_DNA"/>
</dbReference>
<evidence type="ECO:0000256" key="9">
    <source>
        <dbReference type="ARBA" id="ARBA00022777"/>
    </source>
</evidence>
<keyword evidence="15" id="KW-1185">Reference proteome</keyword>
<comment type="catalytic activity">
    <reaction evidence="11">
        <text>L-homoserine + ATP = O-phospho-L-homoserine + ADP + H(+)</text>
        <dbReference type="Rhea" id="RHEA:13985"/>
        <dbReference type="ChEBI" id="CHEBI:15378"/>
        <dbReference type="ChEBI" id="CHEBI:30616"/>
        <dbReference type="ChEBI" id="CHEBI:57476"/>
        <dbReference type="ChEBI" id="CHEBI:57590"/>
        <dbReference type="ChEBI" id="CHEBI:456216"/>
        <dbReference type="EC" id="2.7.1.39"/>
    </reaction>
    <physiologicalReaction direction="left-to-right" evidence="11">
        <dbReference type="Rhea" id="RHEA:13986"/>
    </physiologicalReaction>
</comment>
<evidence type="ECO:0000313" key="14">
    <source>
        <dbReference type="EMBL" id="KAJ3260697.1"/>
    </source>
</evidence>
<evidence type="ECO:0000259" key="12">
    <source>
        <dbReference type="Pfam" id="PF00288"/>
    </source>
</evidence>
<evidence type="ECO:0000256" key="7">
    <source>
        <dbReference type="ARBA" id="ARBA00022697"/>
    </source>
</evidence>
<dbReference type="InterPro" id="IPR006204">
    <property type="entry name" value="GHMP_kinase_N_dom"/>
</dbReference>
<dbReference type="PANTHER" id="PTHR20861:SF1">
    <property type="entry name" value="HOMOSERINE KINASE"/>
    <property type="match status" value="1"/>
</dbReference>
<protein>
    <recommendedName>
        <fullName evidence="4">Homoserine kinase</fullName>
        <ecNumber evidence="3">2.7.1.39</ecNumber>
    </recommendedName>
</protein>
<evidence type="ECO:0000256" key="8">
    <source>
        <dbReference type="ARBA" id="ARBA00022741"/>
    </source>
</evidence>
<organism evidence="14 15">
    <name type="scientific">Boothiomyces macroporosus</name>
    <dbReference type="NCBI Taxonomy" id="261099"/>
    <lineage>
        <taxon>Eukaryota</taxon>
        <taxon>Fungi</taxon>
        <taxon>Fungi incertae sedis</taxon>
        <taxon>Chytridiomycota</taxon>
        <taxon>Chytridiomycota incertae sedis</taxon>
        <taxon>Chytridiomycetes</taxon>
        <taxon>Rhizophydiales</taxon>
        <taxon>Terramycetaceae</taxon>
        <taxon>Boothiomyces</taxon>
    </lineage>
</organism>
<dbReference type="HAMAP" id="MF_00384">
    <property type="entry name" value="Homoser_kinase"/>
    <property type="match status" value="1"/>
</dbReference>
<name>A0AAD5Y5L1_9FUNG</name>
<proteinExistence type="inferred from homology"/>
<evidence type="ECO:0000313" key="13">
    <source>
        <dbReference type="EMBL" id="KAJ3260675.1"/>
    </source>
</evidence>
<reference evidence="14" key="1">
    <citation type="submission" date="2020-05" db="EMBL/GenBank/DDBJ databases">
        <title>Phylogenomic resolution of chytrid fungi.</title>
        <authorList>
            <person name="Stajich J.E."/>
            <person name="Amses K."/>
            <person name="Simmons R."/>
            <person name="Seto K."/>
            <person name="Myers J."/>
            <person name="Bonds A."/>
            <person name="Quandt C.A."/>
            <person name="Barry K."/>
            <person name="Liu P."/>
            <person name="Grigoriev I."/>
            <person name="Longcore J.E."/>
            <person name="James T.Y."/>
        </authorList>
    </citation>
    <scope>NUCLEOTIDE SEQUENCE</scope>
    <source>
        <strain evidence="14">PLAUS21</strain>
    </source>
</reference>
<dbReference type="GO" id="GO:0005524">
    <property type="term" value="F:ATP binding"/>
    <property type="evidence" value="ECO:0007669"/>
    <property type="project" value="UniProtKB-KW"/>
</dbReference>
<dbReference type="PROSITE" id="PS00627">
    <property type="entry name" value="GHMP_KINASES_ATP"/>
    <property type="match status" value="1"/>
</dbReference>
<keyword evidence="8" id="KW-0547">Nucleotide-binding</keyword>
<keyword evidence="5" id="KW-0028">Amino-acid biosynthesis</keyword>
<feature type="domain" description="GHMP kinase N-terminal" evidence="12">
    <location>
        <begin position="55"/>
        <end position="135"/>
    </location>
</feature>
<dbReference type="GO" id="GO:0009088">
    <property type="term" value="P:threonine biosynthetic process"/>
    <property type="evidence" value="ECO:0007669"/>
    <property type="project" value="UniProtKB-KW"/>
</dbReference>
<dbReference type="Pfam" id="PF00288">
    <property type="entry name" value="GHMP_kinases_N"/>
    <property type="match status" value="1"/>
</dbReference>
<dbReference type="InterPro" id="IPR036554">
    <property type="entry name" value="GHMP_kinase_C_sf"/>
</dbReference>
<gene>
    <name evidence="13" type="ORF">HK103_000285</name>
    <name evidence="14" type="ORF">HK103_000307</name>
</gene>
<evidence type="ECO:0000256" key="2">
    <source>
        <dbReference type="ARBA" id="ARBA00007370"/>
    </source>
</evidence>
<dbReference type="InterPro" id="IPR020568">
    <property type="entry name" value="Ribosomal_Su5_D2-typ_SF"/>
</dbReference>
<dbReference type="EMBL" id="JADGKB010000010">
    <property type="protein sequence ID" value="KAJ3260697.1"/>
    <property type="molecule type" value="Genomic_DNA"/>
</dbReference>
<keyword evidence="7" id="KW-0791">Threonine biosynthesis</keyword>
<dbReference type="PRINTS" id="PR00958">
    <property type="entry name" value="HOMSERKINASE"/>
</dbReference>
<evidence type="ECO:0000256" key="3">
    <source>
        <dbReference type="ARBA" id="ARBA00012078"/>
    </source>
</evidence>
<comment type="similarity">
    <text evidence="2">Belongs to the GHMP kinase family. Homoserine kinase subfamily.</text>
</comment>
<comment type="caution">
    <text evidence="14">The sequence shown here is derived from an EMBL/GenBank/DDBJ whole genome shotgun (WGS) entry which is preliminary data.</text>
</comment>
<comment type="pathway">
    <text evidence="1">Amino-acid biosynthesis; L-threonine biosynthesis; L-threonine from L-aspartate: step 4/5.</text>
</comment>
<dbReference type="GO" id="GO:0004413">
    <property type="term" value="F:homoserine kinase activity"/>
    <property type="evidence" value="ECO:0007669"/>
    <property type="project" value="UniProtKB-EC"/>
</dbReference>
<keyword evidence="10" id="KW-0067">ATP-binding</keyword>
<keyword evidence="6" id="KW-0808">Transferase</keyword>
<dbReference type="InterPro" id="IPR000870">
    <property type="entry name" value="Homoserine_kinase"/>
</dbReference>
<sequence>MKIKIPASTANLGPGFDVMGAGLSLYLELTVEKSDITTISYSGLGTVPLDPKDNFICQIAVYVANAFNRTLPHYKLHINNPIPLGRGLGSSGSAIIGAIAMADQLLGLKLSKQEILDYAVIVEGHPDNVAGSLFGSFVTCFVRCPLPKWNDDWCVAGSKVPTPMSLLQEHNVIGTHLTQVTPLKVNPAIKCVAIIPEFTLLTSLARSVLPDSYSRQDIIFNMSRLNTLTFAIGAEHVEHQVIYESMQDKIHQSYRAHLVPGLSTVLQLNPTTCPGLAGICLSGAGPTVLVLATDNLNEIGTTIVEMFKNEKDQNGNAIESRYLILDFDKSGLVIQ</sequence>
<dbReference type="AlphaFoldDB" id="A0AAD5Y5L1"/>
<dbReference type="Proteomes" id="UP001210925">
    <property type="component" value="Unassembled WGS sequence"/>
</dbReference>
<evidence type="ECO:0000313" key="15">
    <source>
        <dbReference type="Proteomes" id="UP001210925"/>
    </source>
</evidence>
<dbReference type="PIRSF" id="PIRSF000676">
    <property type="entry name" value="Homoser_kin"/>
    <property type="match status" value="1"/>
</dbReference>
<dbReference type="Gene3D" id="3.30.70.890">
    <property type="entry name" value="GHMP kinase, C-terminal domain"/>
    <property type="match status" value="1"/>
</dbReference>
<evidence type="ECO:0000256" key="10">
    <source>
        <dbReference type="ARBA" id="ARBA00022840"/>
    </source>
</evidence>
<keyword evidence="9" id="KW-0418">Kinase</keyword>
<dbReference type="SUPFAM" id="SSF54211">
    <property type="entry name" value="Ribosomal protein S5 domain 2-like"/>
    <property type="match status" value="1"/>
</dbReference>
<evidence type="ECO:0000256" key="1">
    <source>
        <dbReference type="ARBA" id="ARBA00005015"/>
    </source>
</evidence>
<dbReference type="Gene3D" id="3.30.230.10">
    <property type="match status" value="1"/>
</dbReference>
<evidence type="ECO:0000256" key="6">
    <source>
        <dbReference type="ARBA" id="ARBA00022679"/>
    </source>
</evidence>
<dbReference type="EC" id="2.7.1.39" evidence="3"/>
<dbReference type="NCBIfam" id="TIGR00191">
    <property type="entry name" value="thrB"/>
    <property type="match status" value="1"/>
</dbReference>
<accession>A0AAD5Y5L1</accession>
<evidence type="ECO:0000256" key="5">
    <source>
        <dbReference type="ARBA" id="ARBA00022605"/>
    </source>
</evidence>
<evidence type="ECO:0000256" key="11">
    <source>
        <dbReference type="ARBA" id="ARBA00049913"/>
    </source>
</evidence>
<dbReference type="SUPFAM" id="SSF55060">
    <property type="entry name" value="GHMP Kinase, C-terminal domain"/>
    <property type="match status" value="1"/>
</dbReference>
<dbReference type="InterPro" id="IPR006203">
    <property type="entry name" value="GHMP_knse_ATP-bd_CS"/>
</dbReference>
<evidence type="ECO:0000256" key="4">
    <source>
        <dbReference type="ARBA" id="ARBA00017858"/>
    </source>
</evidence>